<feature type="transmembrane region" description="Helical" evidence="1">
    <location>
        <begin position="137"/>
        <end position="156"/>
    </location>
</feature>
<feature type="transmembrane region" description="Helical" evidence="1">
    <location>
        <begin position="316"/>
        <end position="333"/>
    </location>
</feature>
<protein>
    <submittedName>
        <fullName evidence="2">Uncharacterized protein</fullName>
    </submittedName>
</protein>
<gene>
    <name evidence="2" type="ORF">ACFPOG_05605</name>
</gene>
<feature type="transmembrane region" description="Helical" evidence="1">
    <location>
        <begin position="339"/>
        <end position="361"/>
    </location>
</feature>
<feature type="transmembrane region" description="Helical" evidence="1">
    <location>
        <begin position="199"/>
        <end position="217"/>
    </location>
</feature>
<dbReference type="Proteomes" id="UP001596044">
    <property type="component" value="Unassembled WGS sequence"/>
</dbReference>
<name>A0ABW0K3E4_9BACL</name>
<comment type="caution">
    <text evidence="2">The sequence shown here is derived from an EMBL/GenBank/DDBJ whole genome shotgun (WGS) entry which is preliminary data.</text>
</comment>
<keyword evidence="3" id="KW-1185">Reference proteome</keyword>
<keyword evidence="1" id="KW-0472">Membrane</keyword>
<proteinExistence type="predicted"/>
<evidence type="ECO:0000256" key="1">
    <source>
        <dbReference type="SAM" id="Phobius"/>
    </source>
</evidence>
<feature type="transmembrane region" description="Helical" evidence="1">
    <location>
        <begin position="84"/>
        <end position="100"/>
    </location>
</feature>
<dbReference type="RefSeq" id="WP_270877406.1">
    <property type="nucleotide sequence ID" value="NZ_JAQFVF010000001.1"/>
</dbReference>
<feature type="transmembrane region" description="Helical" evidence="1">
    <location>
        <begin position="163"/>
        <end position="187"/>
    </location>
</feature>
<reference evidence="3" key="1">
    <citation type="journal article" date="2019" name="Int. J. Syst. Evol. Microbiol.">
        <title>The Global Catalogue of Microorganisms (GCM) 10K type strain sequencing project: providing services to taxonomists for standard genome sequencing and annotation.</title>
        <authorList>
            <consortium name="The Broad Institute Genomics Platform"/>
            <consortium name="The Broad Institute Genome Sequencing Center for Infectious Disease"/>
            <person name="Wu L."/>
            <person name="Ma J."/>
        </authorList>
    </citation>
    <scope>NUCLEOTIDE SEQUENCE [LARGE SCALE GENOMIC DNA]</scope>
    <source>
        <strain evidence="3">KACC 11904</strain>
    </source>
</reference>
<keyword evidence="1" id="KW-1133">Transmembrane helix</keyword>
<keyword evidence="1" id="KW-0812">Transmembrane</keyword>
<dbReference type="EMBL" id="JBHSMJ010000009">
    <property type="protein sequence ID" value="MFC5447724.1"/>
    <property type="molecule type" value="Genomic_DNA"/>
</dbReference>
<evidence type="ECO:0000313" key="3">
    <source>
        <dbReference type="Proteomes" id="UP001596044"/>
    </source>
</evidence>
<evidence type="ECO:0000313" key="2">
    <source>
        <dbReference type="EMBL" id="MFC5447724.1"/>
    </source>
</evidence>
<organism evidence="2 3">
    <name type="scientific">Paenibacillus aestuarii</name>
    <dbReference type="NCBI Taxonomy" id="516965"/>
    <lineage>
        <taxon>Bacteria</taxon>
        <taxon>Bacillati</taxon>
        <taxon>Bacillota</taxon>
        <taxon>Bacilli</taxon>
        <taxon>Bacillales</taxon>
        <taxon>Paenibacillaceae</taxon>
        <taxon>Paenibacillus</taxon>
    </lineage>
</organism>
<accession>A0ABW0K3E4</accession>
<sequence length="406" mass="46826">MRRTRALLSQFSTNQLHLRNPWVVTFFAFSYPGFGNLILHRYAKALILILWELFINHQAKINLAIMYTMQGHFQSAKEVIDERWFILYVGIYMFAIWDAYRSTVDINKQYMLADREDAPMITLKMGVWDMNYLDKKLPWVALAWSALVPGLGYLYIHKVISGLFMFGYTTAIVYFSHLPQAIHWMMIGHFEQSKSVINMQWLLYLPSIYTFIFYDSYISTVEQNKLFEKEQSKYLRMYYQASANVEAIFQSAQVKSMKFIVATFEQTVFLEMAITAVERLGITKDKITALPLDKRSEPRKIFDSIHTADGFSMMDLAAVLGTIFMLLGAIYGFELKWGPILWGIIGAVSGILLGFSIKLMILKKNRTGVKGITSEVVVMIQCEEALLEKVEEVLWDHTALGVSRMA</sequence>